<name>A0ABU4DP12_9DEIO</name>
<evidence type="ECO:0000256" key="1">
    <source>
        <dbReference type="SAM" id="MobiDB-lite"/>
    </source>
</evidence>
<proteinExistence type="predicted"/>
<dbReference type="Proteomes" id="UP001276150">
    <property type="component" value="Unassembled WGS sequence"/>
</dbReference>
<comment type="caution">
    <text evidence="2">The sequence shown here is derived from an EMBL/GenBank/DDBJ whole genome shotgun (WGS) entry which is preliminary data.</text>
</comment>
<gene>
    <name evidence="2" type="ORF">ORD21_06080</name>
</gene>
<dbReference type="EMBL" id="JAPMIV010000007">
    <property type="protein sequence ID" value="MDV6374161.1"/>
    <property type="molecule type" value="Genomic_DNA"/>
</dbReference>
<sequence length="70" mass="7411">MFRNLPLMVFAKSMPAAKLPAEPKGSPAQPKPQAESEHARPHAMRPPAPPTLGKEFGESAMQVFGSGTGL</sequence>
<accession>A0ABU4DP12</accession>
<keyword evidence="3" id="KW-1185">Reference proteome</keyword>
<evidence type="ECO:0000313" key="3">
    <source>
        <dbReference type="Proteomes" id="UP001276150"/>
    </source>
</evidence>
<organism evidence="2 3">
    <name type="scientific">Deinococcus arenicola</name>
    <dbReference type="NCBI Taxonomy" id="2994950"/>
    <lineage>
        <taxon>Bacteria</taxon>
        <taxon>Thermotogati</taxon>
        <taxon>Deinococcota</taxon>
        <taxon>Deinococci</taxon>
        <taxon>Deinococcales</taxon>
        <taxon>Deinococcaceae</taxon>
        <taxon>Deinococcus</taxon>
    </lineage>
</organism>
<feature type="region of interest" description="Disordered" evidence="1">
    <location>
        <begin position="16"/>
        <end position="70"/>
    </location>
</feature>
<protein>
    <submittedName>
        <fullName evidence="2">Uncharacterized protein</fullName>
    </submittedName>
</protein>
<evidence type="ECO:0000313" key="2">
    <source>
        <dbReference type="EMBL" id="MDV6374161.1"/>
    </source>
</evidence>
<reference evidence="2 3" key="1">
    <citation type="submission" date="2022-11" db="EMBL/GenBank/DDBJ databases">
        <title>Deinococcus ZS9-10, Low Temperature and Draught-tolerating, UV-resistant Bacteria from Continental Antarctica.</title>
        <authorList>
            <person name="Cheng L."/>
        </authorList>
    </citation>
    <scope>NUCLEOTIDE SEQUENCE [LARGE SCALE GENOMIC DNA]</scope>
    <source>
        <strain evidence="2 3">ZS9-10</strain>
    </source>
</reference>
<dbReference type="RefSeq" id="WP_317639480.1">
    <property type="nucleotide sequence ID" value="NZ_JAPMIV010000007.1"/>
</dbReference>